<evidence type="ECO:0000313" key="2">
    <source>
        <dbReference type="Proteomes" id="UP000256269"/>
    </source>
</evidence>
<proteinExistence type="predicted"/>
<evidence type="ECO:0000313" key="1">
    <source>
        <dbReference type="EMBL" id="REH41841.1"/>
    </source>
</evidence>
<dbReference type="RefSeq" id="WP_342775662.1">
    <property type="nucleotide sequence ID" value="NZ_CP144375.1"/>
</dbReference>
<accession>A0A3E0HBS4</accession>
<protein>
    <recommendedName>
        <fullName evidence="3">Transcriptional regulator, AbiEi antitoxin, Type IV TA system</fullName>
    </recommendedName>
</protein>
<name>A0A3E0HBS4_9PSEU</name>
<evidence type="ECO:0008006" key="3">
    <source>
        <dbReference type="Google" id="ProtNLM"/>
    </source>
</evidence>
<dbReference type="Proteomes" id="UP000256269">
    <property type="component" value="Unassembled WGS sequence"/>
</dbReference>
<dbReference type="AlphaFoldDB" id="A0A3E0HBS4"/>
<gene>
    <name evidence="1" type="ORF">BCF44_111144</name>
</gene>
<sequence length="276" mass="30802">MKRGEWAARTDDLARASHNGVIRVSTLVQLGVPDYTSYRRCQPGGPWRWLLPGIIMLSNGQPTPRQRVEAALLHGGPDAVVTGVEAARRHGMRQLPTDETVHMLIPHDQHVRSAGFALVERTIHLPEPVVRNGIRVAPLDRAVLDAVRRWRRIDPVRALLAEAVQQGRVVPTDLMLELDGISRRGSALPRQVLHELELGLRSVAETHGLAVWRKSGLPSAQWNVPVHDAKGAFVAMPDAWWDDVALAWEIDSYDWHFNAKTTPEPWRATPGTRARA</sequence>
<keyword evidence="2" id="KW-1185">Reference proteome</keyword>
<organism evidence="1 2">
    <name type="scientific">Kutzneria buriramensis</name>
    <dbReference type="NCBI Taxonomy" id="1045776"/>
    <lineage>
        <taxon>Bacteria</taxon>
        <taxon>Bacillati</taxon>
        <taxon>Actinomycetota</taxon>
        <taxon>Actinomycetes</taxon>
        <taxon>Pseudonocardiales</taxon>
        <taxon>Pseudonocardiaceae</taxon>
        <taxon>Kutzneria</taxon>
    </lineage>
</organism>
<reference evidence="1 2" key="1">
    <citation type="submission" date="2018-08" db="EMBL/GenBank/DDBJ databases">
        <title>Genomic Encyclopedia of Archaeal and Bacterial Type Strains, Phase II (KMG-II): from individual species to whole genera.</title>
        <authorList>
            <person name="Goeker M."/>
        </authorList>
    </citation>
    <scope>NUCLEOTIDE SEQUENCE [LARGE SCALE GENOMIC DNA]</scope>
    <source>
        <strain evidence="1 2">DSM 45791</strain>
    </source>
</reference>
<dbReference type="EMBL" id="QUNO01000011">
    <property type="protein sequence ID" value="REH41841.1"/>
    <property type="molecule type" value="Genomic_DNA"/>
</dbReference>
<comment type="caution">
    <text evidence="1">The sequence shown here is derived from an EMBL/GenBank/DDBJ whole genome shotgun (WGS) entry which is preliminary data.</text>
</comment>